<dbReference type="AlphaFoldDB" id="M1DIM0"/>
<dbReference type="Proteomes" id="UP000011115">
    <property type="component" value="Unassembled WGS sequence"/>
</dbReference>
<name>M1DIM0_SOLTU</name>
<keyword evidence="2" id="KW-1185">Reference proteome</keyword>
<organism evidence="1 2">
    <name type="scientific">Solanum tuberosum</name>
    <name type="common">Potato</name>
    <dbReference type="NCBI Taxonomy" id="4113"/>
    <lineage>
        <taxon>Eukaryota</taxon>
        <taxon>Viridiplantae</taxon>
        <taxon>Streptophyta</taxon>
        <taxon>Embryophyta</taxon>
        <taxon>Tracheophyta</taxon>
        <taxon>Spermatophyta</taxon>
        <taxon>Magnoliopsida</taxon>
        <taxon>eudicotyledons</taxon>
        <taxon>Gunneridae</taxon>
        <taxon>Pentapetalae</taxon>
        <taxon>asterids</taxon>
        <taxon>lamiids</taxon>
        <taxon>Solanales</taxon>
        <taxon>Solanaceae</taxon>
        <taxon>Solanoideae</taxon>
        <taxon>Solaneae</taxon>
        <taxon>Solanum</taxon>
    </lineage>
</organism>
<evidence type="ECO:0000313" key="1">
    <source>
        <dbReference type="EnsemblPlants" id="PGSC0003DMT400089652"/>
    </source>
</evidence>
<dbReference type="EnsemblPlants" id="PGSC0003DMT400089652">
    <property type="protein sequence ID" value="PGSC0003DMT400089652"/>
    <property type="gene ID" value="PGSC0003DMG400039223"/>
</dbReference>
<dbReference type="HOGENOM" id="CLU_2562888_0_0_1"/>
<dbReference type="Gramene" id="PGSC0003DMT400089652">
    <property type="protein sequence ID" value="PGSC0003DMT400089652"/>
    <property type="gene ID" value="PGSC0003DMG400039223"/>
</dbReference>
<proteinExistence type="predicted"/>
<sequence length="82" mass="9227">MITGAIDPNLLQRLHQTELHLEELLQGHAKEQTVYPGASLCFVTLYVAMNFDVLSEQLLESFSVSTHIGFMPVMPQLIVELE</sequence>
<protein>
    <submittedName>
        <fullName evidence="1">Gag-pol protein</fullName>
    </submittedName>
</protein>
<evidence type="ECO:0000313" key="2">
    <source>
        <dbReference type="Proteomes" id="UP000011115"/>
    </source>
</evidence>
<dbReference type="PaxDb" id="4113-PGSC0003DMT400089652"/>
<dbReference type="InParanoid" id="M1DIM0"/>
<reference evidence="2" key="1">
    <citation type="journal article" date="2011" name="Nature">
        <title>Genome sequence and analysis of the tuber crop potato.</title>
        <authorList>
            <consortium name="The Potato Genome Sequencing Consortium"/>
        </authorList>
    </citation>
    <scope>NUCLEOTIDE SEQUENCE [LARGE SCALE GENOMIC DNA]</scope>
    <source>
        <strain evidence="2">cv. DM1-3 516 R44</strain>
    </source>
</reference>
<accession>M1DIM0</accession>
<reference evidence="1" key="2">
    <citation type="submission" date="2015-06" db="UniProtKB">
        <authorList>
            <consortium name="EnsemblPlants"/>
        </authorList>
    </citation>
    <scope>IDENTIFICATION</scope>
    <source>
        <strain evidence="1">DM1-3 516 R44</strain>
    </source>
</reference>